<protein>
    <submittedName>
        <fullName evidence="15">TonB-dependent receptor</fullName>
    </submittedName>
</protein>
<dbReference type="InterPro" id="IPR036942">
    <property type="entry name" value="Beta-barrel_TonB_sf"/>
</dbReference>
<evidence type="ECO:0000313" key="16">
    <source>
        <dbReference type="Proteomes" id="UP001628220"/>
    </source>
</evidence>
<feature type="domain" description="TonB-dependent receptor-like beta-barrel" evidence="13">
    <location>
        <begin position="255"/>
        <end position="731"/>
    </location>
</feature>
<accession>A0ABQ0E1P5</accession>
<gene>
    <name evidence="15" type="ORF">Tsumi_07540</name>
</gene>
<keyword evidence="16" id="KW-1185">Reference proteome</keyword>
<dbReference type="PANTHER" id="PTHR30069">
    <property type="entry name" value="TONB-DEPENDENT OUTER MEMBRANE RECEPTOR"/>
    <property type="match status" value="1"/>
</dbReference>
<dbReference type="Gene3D" id="2.40.170.20">
    <property type="entry name" value="TonB-dependent receptor, beta-barrel domain"/>
    <property type="match status" value="1"/>
</dbReference>
<dbReference type="InterPro" id="IPR039426">
    <property type="entry name" value="TonB-dep_rcpt-like"/>
</dbReference>
<dbReference type="InterPro" id="IPR000531">
    <property type="entry name" value="Beta-barrel_TonB"/>
</dbReference>
<keyword evidence="6 11" id="KW-0798">TonB box</keyword>
<evidence type="ECO:0000256" key="5">
    <source>
        <dbReference type="ARBA" id="ARBA00022729"/>
    </source>
</evidence>
<evidence type="ECO:0000256" key="6">
    <source>
        <dbReference type="ARBA" id="ARBA00023077"/>
    </source>
</evidence>
<keyword evidence="2 10" id="KW-0813">Transport</keyword>
<evidence type="ECO:0000256" key="4">
    <source>
        <dbReference type="ARBA" id="ARBA00022692"/>
    </source>
</evidence>
<comment type="similarity">
    <text evidence="10 11">Belongs to the TonB-dependent receptor family.</text>
</comment>
<evidence type="ECO:0000313" key="15">
    <source>
        <dbReference type="EMBL" id="GAB1251650.1"/>
    </source>
</evidence>
<evidence type="ECO:0000259" key="14">
    <source>
        <dbReference type="Pfam" id="PF07715"/>
    </source>
</evidence>
<evidence type="ECO:0000259" key="13">
    <source>
        <dbReference type="Pfam" id="PF00593"/>
    </source>
</evidence>
<feature type="domain" description="TonB-dependent receptor plug" evidence="14">
    <location>
        <begin position="54"/>
        <end position="157"/>
    </location>
</feature>
<evidence type="ECO:0000256" key="1">
    <source>
        <dbReference type="ARBA" id="ARBA00004571"/>
    </source>
</evidence>
<feature type="chain" id="PRO_5045554092" evidence="12">
    <location>
        <begin position="24"/>
        <end position="768"/>
    </location>
</feature>
<dbReference type="Pfam" id="PF00593">
    <property type="entry name" value="TonB_dep_Rec_b-barrel"/>
    <property type="match status" value="1"/>
</dbReference>
<comment type="caution">
    <text evidence="15">The sequence shown here is derived from an EMBL/GenBank/DDBJ whole genome shotgun (WGS) entry which is preliminary data.</text>
</comment>
<dbReference type="EMBL" id="BAAFSF010000001">
    <property type="protein sequence ID" value="GAB1251650.1"/>
    <property type="molecule type" value="Genomic_DNA"/>
</dbReference>
<evidence type="ECO:0000256" key="10">
    <source>
        <dbReference type="PROSITE-ProRule" id="PRU01360"/>
    </source>
</evidence>
<evidence type="ECO:0000256" key="9">
    <source>
        <dbReference type="ARBA" id="ARBA00023237"/>
    </source>
</evidence>
<comment type="subcellular location">
    <subcellularLocation>
        <location evidence="1 10">Cell outer membrane</location>
        <topology evidence="1 10">Multi-pass membrane protein</topology>
    </subcellularLocation>
</comment>
<reference evidence="15 16" key="1">
    <citation type="journal article" date="2025" name="Int. J. Syst. Evol. Microbiol.">
        <title>Desulfovibrio falkowii sp. nov., Porphyromonas miyakawae sp. nov., Mediterraneibacter flintii sp. nov. and Owariibacterium komagatae gen. nov., sp. nov., isolated from human faeces.</title>
        <authorList>
            <person name="Hamaguchi T."/>
            <person name="Ohara M."/>
            <person name="Hisatomi A."/>
            <person name="Sekiguchi K."/>
            <person name="Takeda J.I."/>
            <person name="Ueyama J."/>
            <person name="Ito M."/>
            <person name="Nishiwaki H."/>
            <person name="Ogi T."/>
            <person name="Hirayama M."/>
            <person name="Ohkuma M."/>
            <person name="Sakamoto M."/>
            <person name="Ohno K."/>
        </authorList>
    </citation>
    <scope>NUCLEOTIDE SEQUENCE [LARGE SCALE GENOMIC DNA]</scope>
    <source>
        <strain evidence="15 16">13CB11C</strain>
    </source>
</reference>
<evidence type="ECO:0000256" key="7">
    <source>
        <dbReference type="ARBA" id="ARBA00023136"/>
    </source>
</evidence>
<sequence length="768" mass="85617">MFKLEKLLTVAIACSFIPSLIHAQSATDTRDSLATVRLGEVVVTSPSRETNAERSLPTARTYINPTELEQRGFRNVRDLSAIVPNLHIPEYGSAASSAFYIRGVGSRYGGQSIGVYVDGVPQMNRNGLLFSTPMIHSIEVLRGPQGTLYGRNALGGIINVRTYSPFDRRLEQYSITGGYPGLFAFQTATSFVYNPRVAHSIATKGSFRKGYWTNSVTGKPADSEKDLSILLKVGWHPNAIDNLSFQLYGNWVDQGAFPYRPYNAEKDVMEPLALNAPSNYERGIASMRLLWLRQREQTSFNLALSGEYLTDKMQMDQDYSPRDLFTVQQRQKAFATTAEALFKWHSKDNRHQLSTGAFAYYKGVDLNSPITFGIDALKGMFAPQFNKLYDKLPMPARLVLRTDAPQGVDLSFKKPELGGSIYAQYALNDLFTLRGLTLTLGMHLGIDRLALDYDTGMALSFDLVDKDGNKKPFSAPTQLNGKLHRTFVQGSPKVALQYSCTPNVMTYFSYSQGYKAGGYNEQAFAEVLQGRQVTDIVSALMHKPAAPQPDLSERLSYKPERSNNLELGFNSLLFNKRLQFDVALFATRTSDLQLTDFVASGLGRQQTNYGTGKYLGAEVSLVYKPISSLLLAADYGYTHARLRIPERESNPAYEVKIPYVPAHTLSLRANYTHHLKPSAFISSWSIGADLNGTGSIYWSTKEDLKEPFNVVLGAQASVTKGHFTLSACIRNITNNERRAFLFSSLGRNLFQSIAPRRIECTLTYTPWK</sequence>
<dbReference type="RefSeq" id="WP_411915453.1">
    <property type="nucleotide sequence ID" value="NZ_BAAFSF010000001.1"/>
</dbReference>
<name>A0ABQ0E1P5_9PORP</name>
<keyword evidence="9 10" id="KW-0998">Cell outer membrane</keyword>
<keyword evidence="5 12" id="KW-0732">Signal</keyword>
<keyword evidence="3 10" id="KW-1134">Transmembrane beta strand</keyword>
<dbReference type="Proteomes" id="UP001628220">
    <property type="component" value="Unassembled WGS sequence"/>
</dbReference>
<evidence type="ECO:0000256" key="2">
    <source>
        <dbReference type="ARBA" id="ARBA00022448"/>
    </source>
</evidence>
<dbReference type="PANTHER" id="PTHR30069:SF29">
    <property type="entry name" value="HEMOGLOBIN AND HEMOGLOBIN-HAPTOGLOBIN-BINDING PROTEIN 1-RELATED"/>
    <property type="match status" value="1"/>
</dbReference>
<evidence type="ECO:0000256" key="3">
    <source>
        <dbReference type="ARBA" id="ARBA00022452"/>
    </source>
</evidence>
<proteinExistence type="inferred from homology"/>
<keyword evidence="7 10" id="KW-0472">Membrane</keyword>
<organism evidence="15 16">
    <name type="scientific">Porphyromonas miyakawae</name>
    <dbReference type="NCBI Taxonomy" id="3137470"/>
    <lineage>
        <taxon>Bacteria</taxon>
        <taxon>Pseudomonadati</taxon>
        <taxon>Bacteroidota</taxon>
        <taxon>Bacteroidia</taxon>
        <taxon>Bacteroidales</taxon>
        <taxon>Porphyromonadaceae</taxon>
        <taxon>Porphyromonas</taxon>
    </lineage>
</organism>
<keyword evidence="8 15" id="KW-0675">Receptor</keyword>
<evidence type="ECO:0000256" key="12">
    <source>
        <dbReference type="SAM" id="SignalP"/>
    </source>
</evidence>
<keyword evidence="4 10" id="KW-0812">Transmembrane</keyword>
<dbReference type="PROSITE" id="PS52016">
    <property type="entry name" value="TONB_DEPENDENT_REC_3"/>
    <property type="match status" value="1"/>
</dbReference>
<feature type="signal peptide" evidence="12">
    <location>
        <begin position="1"/>
        <end position="23"/>
    </location>
</feature>
<dbReference type="Pfam" id="PF07715">
    <property type="entry name" value="Plug"/>
    <property type="match status" value="1"/>
</dbReference>
<dbReference type="InterPro" id="IPR012910">
    <property type="entry name" value="Plug_dom"/>
</dbReference>
<dbReference type="SUPFAM" id="SSF56935">
    <property type="entry name" value="Porins"/>
    <property type="match status" value="1"/>
</dbReference>
<evidence type="ECO:0000256" key="11">
    <source>
        <dbReference type="RuleBase" id="RU003357"/>
    </source>
</evidence>
<evidence type="ECO:0000256" key="8">
    <source>
        <dbReference type="ARBA" id="ARBA00023170"/>
    </source>
</evidence>